<feature type="transmembrane region" description="Helical" evidence="6">
    <location>
        <begin position="45"/>
        <end position="69"/>
    </location>
</feature>
<dbReference type="InterPro" id="IPR001757">
    <property type="entry name" value="P_typ_ATPase"/>
</dbReference>
<dbReference type="NCBIfam" id="TIGR01525">
    <property type="entry name" value="ATPase-IB_hvy"/>
    <property type="match status" value="1"/>
</dbReference>
<keyword evidence="6" id="KW-0067">ATP-binding</keyword>
<dbReference type="PRINTS" id="PR00119">
    <property type="entry name" value="CATATPASE"/>
</dbReference>
<comment type="similarity">
    <text evidence="6">Belongs to the cation transport ATPase (P-type) (TC 3.A.3) family. Type IB subfamily.</text>
</comment>
<dbReference type="GO" id="GO:0016020">
    <property type="term" value="C:membrane"/>
    <property type="evidence" value="ECO:0007669"/>
    <property type="project" value="UniProtKB-SubCell"/>
</dbReference>
<dbReference type="InterPro" id="IPR023299">
    <property type="entry name" value="ATPase_P-typ_cyto_dom_N"/>
</dbReference>
<dbReference type="GO" id="GO:0016887">
    <property type="term" value="F:ATP hydrolysis activity"/>
    <property type="evidence" value="ECO:0007669"/>
    <property type="project" value="InterPro"/>
</dbReference>
<dbReference type="Proteomes" id="UP000094569">
    <property type="component" value="Unassembled WGS sequence"/>
</dbReference>
<evidence type="ECO:0000256" key="1">
    <source>
        <dbReference type="ARBA" id="ARBA00004370"/>
    </source>
</evidence>
<protein>
    <recommendedName>
        <fullName evidence="7">P-type ATPase A domain-containing protein</fullName>
    </recommendedName>
</protein>
<dbReference type="Pfam" id="PF00702">
    <property type="entry name" value="Hydrolase"/>
    <property type="match status" value="1"/>
</dbReference>
<keyword evidence="2 6" id="KW-0812">Transmembrane</keyword>
<dbReference type="PANTHER" id="PTHR46594">
    <property type="entry name" value="P-TYPE CATION-TRANSPORTING ATPASE"/>
    <property type="match status" value="1"/>
</dbReference>
<dbReference type="GO" id="GO:0005524">
    <property type="term" value="F:ATP binding"/>
    <property type="evidence" value="ECO:0007669"/>
    <property type="project" value="UniProtKB-UniRule"/>
</dbReference>
<evidence type="ECO:0000256" key="3">
    <source>
        <dbReference type="ARBA" id="ARBA00022723"/>
    </source>
</evidence>
<gene>
    <name evidence="8" type="ORF">SI65_06729</name>
</gene>
<dbReference type="EMBL" id="JXNT01000007">
    <property type="protein sequence ID" value="ODM17941.1"/>
    <property type="molecule type" value="Genomic_DNA"/>
</dbReference>
<dbReference type="InterPro" id="IPR008250">
    <property type="entry name" value="ATPase_P-typ_transduc_dom_A_sf"/>
</dbReference>
<keyword evidence="4 6" id="KW-1133">Transmembrane helix</keyword>
<dbReference type="GO" id="GO:0030003">
    <property type="term" value="P:intracellular monoatomic cation homeostasis"/>
    <property type="evidence" value="ECO:0007669"/>
    <property type="project" value="UniProtKB-ARBA"/>
</dbReference>
<feature type="transmembrane region" description="Helical" evidence="6">
    <location>
        <begin position="81"/>
        <end position="99"/>
    </location>
</feature>
<comment type="caution">
    <text evidence="8">The sequence shown here is derived from an EMBL/GenBank/DDBJ whole genome shotgun (WGS) entry which is preliminary data.</text>
</comment>
<dbReference type="SUPFAM" id="SSF81660">
    <property type="entry name" value="Metal cation-transporting ATPase, ATP-binding domain N"/>
    <property type="match status" value="1"/>
</dbReference>
<evidence type="ECO:0000256" key="5">
    <source>
        <dbReference type="ARBA" id="ARBA00023136"/>
    </source>
</evidence>
<dbReference type="Gene3D" id="3.40.1110.10">
    <property type="entry name" value="Calcium-transporting ATPase, cytoplasmic domain N"/>
    <property type="match status" value="1"/>
</dbReference>
<organism evidence="8 9">
    <name type="scientific">Aspergillus cristatus</name>
    <name type="common">Chinese Fuzhuan brick tea-fermentation fungus</name>
    <name type="synonym">Eurotium cristatum</name>
    <dbReference type="NCBI Taxonomy" id="573508"/>
    <lineage>
        <taxon>Eukaryota</taxon>
        <taxon>Fungi</taxon>
        <taxon>Dikarya</taxon>
        <taxon>Ascomycota</taxon>
        <taxon>Pezizomycotina</taxon>
        <taxon>Eurotiomycetes</taxon>
        <taxon>Eurotiomycetidae</taxon>
        <taxon>Eurotiales</taxon>
        <taxon>Aspergillaceae</taxon>
        <taxon>Aspergillus</taxon>
        <taxon>Aspergillus subgen. Aspergillus</taxon>
    </lineage>
</organism>
<dbReference type="SUPFAM" id="SSF81665">
    <property type="entry name" value="Calcium ATPase, transmembrane domain M"/>
    <property type="match status" value="1"/>
</dbReference>
<keyword evidence="9" id="KW-1185">Reference proteome</keyword>
<comment type="subcellular location">
    <subcellularLocation>
        <location evidence="1 6">Membrane</location>
    </subcellularLocation>
</comment>
<keyword evidence="3 6" id="KW-0479">Metal-binding</keyword>
<evidence type="ECO:0000313" key="8">
    <source>
        <dbReference type="EMBL" id="ODM17941.1"/>
    </source>
</evidence>
<feature type="transmembrane region" description="Helical" evidence="6">
    <location>
        <begin position="270"/>
        <end position="300"/>
    </location>
</feature>
<dbReference type="AlphaFoldDB" id="A0A1E3BAZ1"/>
<dbReference type="Gene3D" id="2.70.150.10">
    <property type="entry name" value="Calcium-transporting ATPase, cytoplasmic transduction domain A"/>
    <property type="match status" value="1"/>
</dbReference>
<dbReference type="STRING" id="573508.A0A1E3BAZ1"/>
<dbReference type="InterPro" id="IPR027256">
    <property type="entry name" value="P-typ_ATPase_IB"/>
</dbReference>
<proteinExistence type="inferred from homology"/>
<dbReference type="InterPro" id="IPR018303">
    <property type="entry name" value="ATPase_P-typ_P_site"/>
</dbReference>
<dbReference type="GO" id="GO:0046872">
    <property type="term" value="F:metal ion binding"/>
    <property type="evidence" value="ECO:0007669"/>
    <property type="project" value="UniProtKB-KW"/>
</dbReference>
<dbReference type="Pfam" id="PF00122">
    <property type="entry name" value="E1-E2_ATPase"/>
    <property type="match status" value="1"/>
</dbReference>
<evidence type="ECO:0000256" key="4">
    <source>
        <dbReference type="ARBA" id="ARBA00022989"/>
    </source>
</evidence>
<feature type="transmembrane region" description="Helical" evidence="6">
    <location>
        <begin position="232"/>
        <end position="258"/>
    </location>
</feature>
<dbReference type="GO" id="GO:0019829">
    <property type="term" value="F:ATPase-coupled monoatomic cation transmembrane transporter activity"/>
    <property type="evidence" value="ECO:0007669"/>
    <property type="project" value="InterPro"/>
</dbReference>
<dbReference type="SUPFAM" id="SSF81653">
    <property type="entry name" value="Calcium ATPase, transduction domain A"/>
    <property type="match status" value="1"/>
</dbReference>
<dbReference type="PROSITE" id="PS00154">
    <property type="entry name" value="ATPASE_E1_E2"/>
    <property type="match status" value="1"/>
</dbReference>
<keyword evidence="6" id="KW-0547">Nucleotide-binding</keyword>
<sequence length="479" mass="49563">MAWAPLPSHGIAYSSASLALATIVQCAIAGPFYPNTLKSLIFSSMVEMGLLIVLSTSAAYILSVVSFGYLVTGQPLSAGELFETSTLLVTLTMVGRYISALARQKAVESISVRSLQASTALLVDEAGEGQEIDVRLLQYGDIFKVAPDARIPTDGTVISGASGINESMVTGESRPVEKATGSSVIAGSINGSGALTIRLTRLPEDNTVNVISGMVDEAKLSKPKVQDAADRVASYFVPTVVGITIITFIIWVAIGVGVRKQSGANATVQAITYAITVLIVSCPCAIGLAVPMVIVIVSGVAARRGVIFKSADGIEVAYKTSHVVFDKTGTLTQGKPSVARAVYETDDPESAKSLLLGLVSGIKHPVSAAIAAHLNAQGVSASAVSDQKTLTGKGVEGTASGLTLRAGNSSWLNFSNPSVQSILAQGYTAFCFTINDSLTAVFALEDALPPDAAATVKALHERDISVILSQAMTTVLSAP</sequence>
<accession>A0A1E3BAZ1</accession>
<dbReference type="InterPro" id="IPR059000">
    <property type="entry name" value="ATPase_P-type_domA"/>
</dbReference>
<evidence type="ECO:0000313" key="9">
    <source>
        <dbReference type="Proteomes" id="UP000094569"/>
    </source>
</evidence>
<dbReference type="InterPro" id="IPR023298">
    <property type="entry name" value="ATPase_P-typ_TM_dom_sf"/>
</dbReference>
<feature type="domain" description="P-type ATPase A" evidence="7">
    <location>
        <begin position="115"/>
        <end position="215"/>
    </location>
</feature>
<evidence type="ECO:0000256" key="6">
    <source>
        <dbReference type="RuleBase" id="RU362081"/>
    </source>
</evidence>
<dbReference type="InterPro" id="IPR023214">
    <property type="entry name" value="HAD_sf"/>
</dbReference>
<keyword evidence="5 6" id="KW-0472">Membrane</keyword>
<feature type="transmembrane region" description="Helical" evidence="6">
    <location>
        <begin position="12"/>
        <end position="33"/>
    </location>
</feature>
<evidence type="ECO:0000256" key="2">
    <source>
        <dbReference type="ARBA" id="ARBA00022692"/>
    </source>
</evidence>
<name>A0A1E3BAZ1_ASPCR</name>
<dbReference type="PANTHER" id="PTHR46594:SF4">
    <property type="entry name" value="P-TYPE CATION-TRANSPORTING ATPASE"/>
    <property type="match status" value="1"/>
</dbReference>
<dbReference type="VEuPathDB" id="FungiDB:SI65_06729"/>
<dbReference type="NCBIfam" id="TIGR01494">
    <property type="entry name" value="ATPase_P-type"/>
    <property type="match status" value="1"/>
</dbReference>
<evidence type="ECO:0000259" key="7">
    <source>
        <dbReference type="Pfam" id="PF00122"/>
    </source>
</evidence>
<dbReference type="FunFam" id="2.70.150.10:FF:000002">
    <property type="entry name" value="Copper-transporting ATPase 1, putative"/>
    <property type="match status" value="1"/>
</dbReference>
<dbReference type="OrthoDB" id="432719at2759"/>
<dbReference type="Gene3D" id="3.40.50.1000">
    <property type="entry name" value="HAD superfamily/HAD-like"/>
    <property type="match status" value="1"/>
</dbReference>
<reference evidence="8 9" key="1">
    <citation type="journal article" date="2016" name="BMC Genomics">
        <title>Comparative genomic and transcriptomic analyses of the Fuzhuan brick tea-fermentation fungus Aspergillus cristatus.</title>
        <authorList>
            <person name="Ge Y."/>
            <person name="Wang Y."/>
            <person name="Liu Y."/>
            <person name="Tan Y."/>
            <person name="Ren X."/>
            <person name="Zhang X."/>
            <person name="Hyde K.D."/>
            <person name="Liu Y."/>
            <person name="Liu Z."/>
        </authorList>
    </citation>
    <scope>NUCLEOTIDE SEQUENCE [LARGE SCALE GENOMIC DNA]</scope>
    <source>
        <strain evidence="8 9">GZAAS20.1005</strain>
    </source>
</reference>